<dbReference type="Pfam" id="PF02492">
    <property type="entry name" value="cobW"/>
    <property type="match status" value="1"/>
</dbReference>
<evidence type="ECO:0000256" key="5">
    <source>
        <dbReference type="ARBA" id="ARBA00049117"/>
    </source>
</evidence>
<keyword evidence="2" id="KW-0378">Hydrolase</keyword>
<keyword evidence="8" id="KW-1185">Reference proteome</keyword>
<dbReference type="PANTHER" id="PTHR43603">
    <property type="entry name" value="COBW DOMAIN-CONTAINING PROTEIN DDB_G0274527"/>
    <property type="match status" value="1"/>
</dbReference>
<gene>
    <name evidence="7" type="ORF">HKK74_32360</name>
</gene>
<dbReference type="Pfam" id="PF07683">
    <property type="entry name" value="CobW_C"/>
    <property type="match status" value="1"/>
</dbReference>
<dbReference type="InterPro" id="IPR003495">
    <property type="entry name" value="CobW/HypB/UreG_nucleotide-bd"/>
</dbReference>
<dbReference type="SMART" id="SM00833">
    <property type="entry name" value="CobW_C"/>
    <property type="match status" value="1"/>
</dbReference>
<evidence type="ECO:0000259" key="6">
    <source>
        <dbReference type="SMART" id="SM00833"/>
    </source>
</evidence>
<evidence type="ECO:0000256" key="3">
    <source>
        <dbReference type="ARBA" id="ARBA00023186"/>
    </source>
</evidence>
<comment type="similarity">
    <text evidence="4">Belongs to the SIMIBI class G3E GTPase family. ZNG1 subfamily.</text>
</comment>
<dbReference type="InterPro" id="IPR027417">
    <property type="entry name" value="P-loop_NTPase"/>
</dbReference>
<organism evidence="7 8">
    <name type="scientific">Actinomadura alba</name>
    <dbReference type="NCBI Taxonomy" id="406431"/>
    <lineage>
        <taxon>Bacteria</taxon>
        <taxon>Bacillati</taxon>
        <taxon>Actinomycetota</taxon>
        <taxon>Actinomycetes</taxon>
        <taxon>Streptosporangiales</taxon>
        <taxon>Thermomonosporaceae</taxon>
        <taxon>Actinomadura</taxon>
    </lineage>
</organism>
<dbReference type="Gene3D" id="3.40.50.300">
    <property type="entry name" value="P-loop containing nucleotide triphosphate hydrolases"/>
    <property type="match status" value="1"/>
</dbReference>
<comment type="caution">
    <text evidence="7">The sequence shown here is derived from an EMBL/GenBank/DDBJ whole genome shotgun (WGS) entry which is preliminary data.</text>
</comment>
<keyword evidence="1" id="KW-0547">Nucleotide-binding</keyword>
<evidence type="ECO:0000256" key="2">
    <source>
        <dbReference type="ARBA" id="ARBA00022801"/>
    </source>
</evidence>
<comment type="catalytic activity">
    <reaction evidence="5">
        <text>GTP + H2O = GDP + phosphate + H(+)</text>
        <dbReference type="Rhea" id="RHEA:19669"/>
        <dbReference type="ChEBI" id="CHEBI:15377"/>
        <dbReference type="ChEBI" id="CHEBI:15378"/>
        <dbReference type="ChEBI" id="CHEBI:37565"/>
        <dbReference type="ChEBI" id="CHEBI:43474"/>
        <dbReference type="ChEBI" id="CHEBI:58189"/>
    </reaction>
    <physiologicalReaction direction="left-to-right" evidence="5">
        <dbReference type="Rhea" id="RHEA:19670"/>
    </physiologicalReaction>
</comment>
<evidence type="ECO:0000256" key="1">
    <source>
        <dbReference type="ARBA" id="ARBA00022741"/>
    </source>
</evidence>
<evidence type="ECO:0000313" key="8">
    <source>
        <dbReference type="Proteomes" id="UP000805614"/>
    </source>
</evidence>
<name>A0ABR7LZ67_9ACTN</name>
<evidence type="ECO:0000313" key="7">
    <source>
        <dbReference type="EMBL" id="MBC6470147.1"/>
    </source>
</evidence>
<dbReference type="SUPFAM" id="SSF90002">
    <property type="entry name" value="Hypothetical protein YjiA, C-terminal domain"/>
    <property type="match status" value="1"/>
</dbReference>
<sequence>MSVPVVVVSGFHGPARTAVVDRLLREHPRSLAIHHDLRGVTTGLVVRIVRDAAMVVEHAVVRLDHGCATCTIREDLIRQLRRHAAHARTLIVDLWDCVEPRSVAEALDRTDLGEELRLTAVLVALDAELTPTDVCRGERLADIGRSGAVGDDRRLAEVLTRQIEYATALVLPEVLPPPLPSVTDDDLDLCREVLDHLAPMTPVTMPGESPPAFSHATLCTRELAARVDQPTAQLPCDRHTPAADTVVWRRTRPLHPLRFFDAMDRLAAESIRSRGRFWLANRPDRLLALEAVAGVVTVQDTGPWLAALPEAAWEMVPPARRVAAALDWSAGHGDRVQHLVFTGPGLDRDRLHAELDSCLLDPDEPAVGLDDPFADLLNVREAG</sequence>
<proteinExistence type="inferred from homology"/>
<dbReference type="InterPro" id="IPR051927">
    <property type="entry name" value="Zn_Chap_cDPG_Synth"/>
</dbReference>
<protein>
    <submittedName>
        <fullName evidence="7">GTP-binding protein</fullName>
    </submittedName>
</protein>
<accession>A0ABR7LZ67</accession>
<dbReference type="RefSeq" id="WP_187247194.1">
    <property type="nucleotide sequence ID" value="NZ_BAAAOK010000009.1"/>
</dbReference>
<dbReference type="InterPro" id="IPR036627">
    <property type="entry name" value="CobW-likC_sf"/>
</dbReference>
<reference evidence="7 8" key="1">
    <citation type="submission" date="2020-06" db="EMBL/GenBank/DDBJ databases">
        <title>Actinomadura xiongansis sp. nov., isolated from soil of Baiyangdian.</title>
        <authorList>
            <person name="Zhang X."/>
        </authorList>
    </citation>
    <scope>NUCLEOTIDE SEQUENCE [LARGE SCALE GENOMIC DNA]</scope>
    <source>
        <strain evidence="7 8">HBUM206468</strain>
    </source>
</reference>
<dbReference type="InterPro" id="IPR011629">
    <property type="entry name" value="CobW-like_C"/>
</dbReference>
<dbReference type="PANTHER" id="PTHR43603:SF1">
    <property type="entry name" value="ZINC-REGULATED GTPASE METALLOPROTEIN ACTIVATOR 1"/>
    <property type="match status" value="1"/>
</dbReference>
<dbReference type="EMBL" id="JABVEC010000037">
    <property type="protein sequence ID" value="MBC6470147.1"/>
    <property type="molecule type" value="Genomic_DNA"/>
</dbReference>
<dbReference type="Proteomes" id="UP000805614">
    <property type="component" value="Unassembled WGS sequence"/>
</dbReference>
<dbReference type="Gene3D" id="3.30.1220.10">
    <property type="entry name" value="CobW-like, C-terminal domain"/>
    <property type="match status" value="1"/>
</dbReference>
<keyword evidence="3" id="KW-0143">Chaperone</keyword>
<evidence type="ECO:0000256" key="4">
    <source>
        <dbReference type="ARBA" id="ARBA00034320"/>
    </source>
</evidence>
<feature type="domain" description="CobW C-terminal" evidence="6">
    <location>
        <begin position="243"/>
        <end position="359"/>
    </location>
</feature>